<dbReference type="Pfam" id="PF00109">
    <property type="entry name" value="ketoacyl-synt"/>
    <property type="match status" value="1"/>
</dbReference>
<reference evidence="7 8" key="1">
    <citation type="submission" date="2015-02" db="EMBL/GenBank/DDBJ databases">
        <authorList>
            <person name="Ju K.-S."/>
            <person name="Doroghazi J.R."/>
            <person name="Metcalf W."/>
        </authorList>
    </citation>
    <scope>NUCLEOTIDE SEQUENCE [LARGE SCALE GENOMIC DNA]</scope>
    <source>
        <strain evidence="7 8">NRRL ISP-5550</strain>
    </source>
</reference>
<dbReference type="SUPFAM" id="SSF53901">
    <property type="entry name" value="Thiolase-like"/>
    <property type="match status" value="1"/>
</dbReference>
<dbReference type="InterPro" id="IPR036299">
    <property type="entry name" value="Polyketide_synth_docking_sf"/>
</dbReference>
<gene>
    <name evidence="7" type="ORF">VR44_26305</name>
</gene>
<proteinExistence type="predicted"/>
<dbReference type="SUPFAM" id="SSF101173">
    <property type="entry name" value="Docking domain B of the erythromycin polyketide synthase (DEBS)"/>
    <property type="match status" value="1"/>
</dbReference>
<comment type="cofactor">
    <cofactor evidence="1">
        <name>pantetheine 4'-phosphate</name>
        <dbReference type="ChEBI" id="CHEBI:47942"/>
    </cofactor>
</comment>
<feature type="coiled-coil region" evidence="4">
    <location>
        <begin position="16"/>
        <end position="43"/>
    </location>
</feature>
<keyword evidence="4" id="KW-0175">Coiled coil</keyword>
<dbReference type="Gene3D" id="3.40.47.10">
    <property type="match status" value="1"/>
</dbReference>
<dbReference type="PANTHER" id="PTHR43775:SF51">
    <property type="entry name" value="INACTIVE PHENOLPHTHIOCEROL SYNTHESIS POLYKETIDE SYNTHASE TYPE I PKS1-RELATED"/>
    <property type="match status" value="1"/>
</dbReference>
<dbReference type="AlphaFoldDB" id="A0A0F4J144"/>
<dbReference type="InterPro" id="IPR016039">
    <property type="entry name" value="Thiolase-like"/>
</dbReference>
<dbReference type="EMBL" id="JZWV01000776">
    <property type="protein sequence ID" value="KJY27982.1"/>
    <property type="molecule type" value="Genomic_DNA"/>
</dbReference>
<dbReference type="OrthoDB" id="4571618at2"/>
<evidence type="ECO:0000256" key="3">
    <source>
        <dbReference type="ARBA" id="ARBA00023268"/>
    </source>
</evidence>
<accession>A0A0F4J144</accession>
<evidence type="ECO:0000256" key="2">
    <source>
        <dbReference type="ARBA" id="ARBA00022679"/>
    </source>
</evidence>
<dbReference type="InterPro" id="IPR015083">
    <property type="entry name" value="NorB/c/GfsB-D-like_docking"/>
</dbReference>
<dbReference type="PANTHER" id="PTHR43775">
    <property type="entry name" value="FATTY ACID SYNTHASE"/>
    <property type="match status" value="1"/>
</dbReference>
<name>A0A0F4J144_9ACTN</name>
<feature type="domain" description="Beta-ketoacyl synthase-like N-terminal" evidence="5">
    <location>
        <begin position="43"/>
        <end position="124"/>
    </location>
</feature>
<evidence type="ECO:0000259" key="6">
    <source>
        <dbReference type="Pfam" id="PF08990"/>
    </source>
</evidence>
<evidence type="ECO:0000313" key="7">
    <source>
        <dbReference type="EMBL" id="KJY27982.1"/>
    </source>
</evidence>
<dbReference type="GO" id="GO:0006633">
    <property type="term" value="P:fatty acid biosynthetic process"/>
    <property type="evidence" value="ECO:0007669"/>
    <property type="project" value="TreeGrafter"/>
</dbReference>
<dbReference type="InterPro" id="IPR050091">
    <property type="entry name" value="PKS_NRPS_Biosynth_Enz"/>
</dbReference>
<evidence type="ECO:0000313" key="8">
    <source>
        <dbReference type="Proteomes" id="UP000033551"/>
    </source>
</evidence>
<organism evidence="7 8">
    <name type="scientific">Streptomyces katrae</name>
    <dbReference type="NCBI Taxonomy" id="68223"/>
    <lineage>
        <taxon>Bacteria</taxon>
        <taxon>Bacillati</taxon>
        <taxon>Actinomycetota</taxon>
        <taxon>Actinomycetes</taxon>
        <taxon>Kitasatosporales</taxon>
        <taxon>Streptomycetaceae</taxon>
        <taxon>Streptomyces</taxon>
    </lineage>
</organism>
<evidence type="ECO:0008006" key="9">
    <source>
        <dbReference type="Google" id="ProtNLM"/>
    </source>
</evidence>
<comment type="caution">
    <text evidence="7">The sequence shown here is derived from an EMBL/GenBank/DDBJ whole genome shotgun (WGS) entry which is preliminary data.</text>
</comment>
<keyword evidence="8" id="KW-1185">Reference proteome</keyword>
<dbReference type="GO" id="GO:0004312">
    <property type="term" value="F:fatty acid synthase activity"/>
    <property type="evidence" value="ECO:0007669"/>
    <property type="project" value="TreeGrafter"/>
</dbReference>
<dbReference type="RefSeq" id="WP_045950085.1">
    <property type="nucleotide sequence ID" value="NZ_JZWV01000776.1"/>
</dbReference>
<dbReference type="InterPro" id="IPR014030">
    <property type="entry name" value="Ketoacyl_synth_N"/>
</dbReference>
<protein>
    <recommendedName>
        <fullName evidence="9">Polyketide synthase</fullName>
    </recommendedName>
</protein>
<evidence type="ECO:0000256" key="1">
    <source>
        <dbReference type="ARBA" id="ARBA00001957"/>
    </source>
</evidence>
<keyword evidence="2" id="KW-0808">Transferase</keyword>
<dbReference type="Pfam" id="PF08990">
    <property type="entry name" value="Docking"/>
    <property type="match status" value="1"/>
</dbReference>
<dbReference type="Proteomes" id="UP000033551">
    <property type="component" value="Unassembled WGS sequence"/>
</dbReference>
<feature type="non-terminal residue" evidence="7">
    <location>
        <position position="124"/>
    </location>
</feature>
<evidence type="ECO:0000259" key="5">
    <source>
        <dbReference type="Pfam" id="PF00109"/>
    </source>
</evidence>
<sequence>MTNTSQNNEAKLLDYLKRATADLRETKRRLAEAEAQAGAKEREPVAIVGMSCRFPGGAGSPDGLWDLVRRGGHGRSPFPENRGWDVDALFDEDPARPGTSYVREGGFLHEAVDFDAAFFGISPR</sequence>
<evidence type="ECO:0000256" key="4">
    <source>
        <dbReference type="SAM" id="Coils"/>
    </source>
</evidence>
<keyword evidence="3" id="KW-0511">Multifunctional enzyme</keyword>
<feature type="domain" description="Polyketide synthase NorB/C/GfsB-E-like docking" evidence="6">
    <location>
        <begin position="8"/>
        <end position="35"/>
    </location>
</feature>